<evidence type="ECO:0000256" key="9">
    <source>
        <dbReference type="ARBA" id="ARBA00022679"/>
    </source>
</evidence>
<dbReference type="InterPro" id="IPR027417">
    <property type="entry name" value="P-loop_NTPase"/>
</dbReference>
<dbReference type="InterPro" id="IPR002505">
    <property type="entry name" value="PTA_PTB"/>
</dbReference>
<accession>C6BYK2</accession>
<evidence type="ECO:0000259" key="13">
    <source>
        <dbReference type="Pfam" id="PF01515"/>
    </source>
</evidence>
<dbReference type="SUPFAM" id="SSF75138">
    <property type="entry name" value="HprK N-terminal domain-like"/>
    <property type="match status" value="1"/>
</dbReference>
<dbReference type="Gene3D" id="3.40.50.10750">
    <property type="entry name" value="Isocitrate/Isopropylmalate dehydrogenase-like"/>
    <property type="match status" value="1"/>
</dbReference>
<dbReference type="STRING" id="526222.Desal_0727"/>
<dbReference type="AlphaFoldDB" id="C6BYK2"/>
<dbReference type="NCBIfam" id="NF007233">
    <property type="entry name" value="PRK09653.1"/>
    <property type="match status" value="1"/>
</dbReference>
<dbReference type="HOGENOM" id="CLU_019723_3_0_7"/>
<proteinExistence type="inferred from homology"/>
<organism evidence="15 16">
    <name type="scientific">Maridesulfovibrio salexigens (strain ATCC 14822 / DSM 2638 / NCIMB 8403 / VKM B-1763)</name>
    <name type="common">Desulfovibrio salexigens</name>
    <dbReference type="NCBI Taxonomy" id="526222"/>
    <lineage>
        <taxon>Bacteria</taxon>
        <taxon>Pseudomonadati</taxon>
        <taxon>Thermodesulfobacteriota</taxon>
        <taxon>Desulfovibrionia</taxon>
        <taxon>Desulfovibrionales</taxon>
        <taxon>Desulfovibrionaceae</taxon>
        <taxon>Maridesulfovibrio</taxon>
    </lineage>
</organism>
<dbReference type="NCBIfam" id="TIGR00651">
    <property type="entry name" value="pta"/>
    <property type="match status" value="1"/>
</dbReference>
<dbReference type="Pfam" id="PF07085">
    <property type="entry name" value="DRTGG"/>
    <property type="match status" value="1"/>
</dbReference>
<evidence type="ECO:0000256" key="8">
    <source>
        <dbReference type="ARBA" id="ARBA00022490"/>
    </source>
</evidence>
<dbReference type="Gene3D" id="3.40.50.300">
    <property type="entry name" value="P-loop containing nucleotide triphosphate hydrolases"/>
    <property type="match status" value="1"/>
</dbReference>
<evidence type="ECO:0000256" key="12">
    <source>
        <dbReference type="PIRNR" id="PIRNR006107"/>
    </source>
</evidence>
<dbReference type="InterPro" id="IPR010766">
    <property type="entry name" value="DRTGG"/>
</dbReference>
<feature type="domain" description="DRTGG" evidence="14">
    <location>
        <begin position="216"/>
        <end position="328"/>
    </location>
</feature>
<dbReference type="eggNOG" id="COG0280">
    <property type="taxonomic scope" value="Bacteria"/>
</dbReference>
<dbReference type="eggNOG" id="COG0857">
    <property type="taxonomic scope" value="Bacteria"/>
</dbReference>
<dbReference type="Gene3D" id="3.40.50.10950">
    <property type="match status" value="1"/>
</dbReference>
<keyword evidence="16" id="KW-1185">Reference proteome</keyword>
<dbReference type="GO" id="GO:0006085">
    <property type="term" value="P:acetyl-CoA biosynthetic process"/>
    <property type="evidence" value="ECO:0007669"/>
    <property type="project" value="UniProtKB-UniPathway"/>
</dbReference>
<comment type="similarity">
    <text evidence="3 12">In the C-terminal section; belongs to the phosphate acetyltransferase and butyryltransferase family.</text>
</comment>
<evidence type="ECO:0000256" key="2">
    <source>
        <dbReference type="ARBA" id="ARBA00004989"/>
    </source>
</evidence>
<evidence type="ECO:0000259" key="14">
    <source>
        <dbReference type="Pfam" id="PF07085"/>
    </source>
</evidence>
<dbReference type="GO" id="GO:0008959">
    <property type="term" value="F:phosphate acetyltransferase activity"/>
    <property type="evidence" value="ECO:0007669"/>
    <property type="project" value="UniProtKB-EC"/>
</dbReference>
<keyword evidence="10 12" id="KW-0012">Acyltransferase</keyword>
<dbReference type="InterPro" id="IPR050500">
    <property type="entry name" value="Phos_Acetyltrans/Butyryltrans"/>
</dbReference>
<evidence type="ECO:0000313" key="16">
    <source>
        <dbReference type="Proteomes" id="UP000002601"/>
    </source>
</evidence>
<dbReference type="InterPro" id="IPR004614">
    <property type="entry name" value="P_AcTrfase"/>
</dbReference>
<keyword evidence="8 12" id="KW-0963">Cytoplasm</keyword>
<dbReference type="EC" id="2.3.1.8" evidence="6 12"/>
<comment type="catalytic activity">
    <reaction evidence="12">
        <text>acetyl-CoA + phosphate = acetyl phosphate + CoA</text>
        <dbReference type="Rhea" id="RHEA:19521"/>
        <dbReference type="ChEBI" id="CHEBI:22191"/>
        <dbReference type="ChEBI" id="CHEBI:43474"/>
        <dbReference type="ChEBI" id="CHEBI:57287"/>
        <dbReference type="ChEBI" id="CHEBI:57288"/>
        <dbReference type="EC" id="2.3.1.8"/>
    </reaction>
</comment>
<comment type="domain">
    <text evidence="12">The N-terminal region seems to be important for proper quaternary structure. The C-terminal region contains the substrate-binding site.</text>
</comment>
<dbReference type="NCBIfam" id="NF004167">
    <property type="entry name" value="PRK05632.1"/>
    <property type="match status" value="1"/>
</dbReference>
<sequence length="701" mass="77537">MSKSLYIAATEARSGKSAIVLGVMQLLLTHLRKVAIFRPIIHDNFHERDHDIDLILRHFKLPQDYKTTYAYTQSEATRLLNDGKHSLLMENILDRFKKLEEDYDFVLCEGTDYLGGEAAVEFEINLDVASNLGCPVLAVLNAMDSYEDEICDLANRTVAMFEEKGLDVISVMVNRAAKEFSPDLGERLRRCLKSESSPLVYVLPDDKRLGNPTMSDVVKWLDCRVLYGRDRLDTPIDNYVVAAMQIENFLKYVNDGSLIITPGDRSDIILASLSSRLSDAYPNVSGILLTGGIKPAMTVHHLIEGWKGVPLPILVAPGHTHKTAQILRGLHGKIDPENQVKVLSAMGLFETCVDSHELQQKLVSSRSTRITPYMFEHTLLHKARENKQHIVLPEGKEERILRAADILRRRDVVNLTLLGNEQEIKKTASDIGISLNGIEIVDPVKSEYFDRFVDEYFELRKHKCIVKDDARDRMSDPTYFGTMMVYTGVADGMVSGSITTTAQTIRPAFEFIKTKPGFSIVSSVFLMCQNDRVMAYGDCAVNPNPNAQELAEIAISSAHTAKIFGIEPKVAMLSYSTGESGKGQSVDKVKEATELVRKIAPEIAVEGPLQFDAAVDPDVAAELMPDSDVAGQATVLIFPDLNTGNNTYKAVQRSQPESVAIGPVLQGLKKPVNDLSRGCTVRDVVNTVAITAIQAIAEKGI</sequence>
<dbReference type="SUPFAM" id="SSF53659">
    <property type="entry name" value="Isocitrate/Isopropylmalate dehydrogenase-like"/>
    <property type="match status" value="1"/>
</dbReference>
<reference evidence="15 16" key="1">
    <citation type="submission" date="2009-06" db="EMBL/GenBank/DDBJ databases">
        <title>Complete sequence of Desulfovibrio salexigens DSM 2638.</title>
        <authorList>
            <consortium name="US DOE Joint Genome Institute"/>
            <person name="Lucas S."/>
            <person name="Copeland A."/>
            <person name="Lapidus A."/>
            <person name="Glavina del Rio T."/>
            <person name="Tice H."/>
            <person name="Bruce D."/>
            <person name="Goodwin L."/>
            <person name="Pitluck S."/>
            <person name="Munk A.C."/>
            <person name="Brettin T."/>
            <person name="Detter J.C."/>
            <person name="Han C."/>
            <person name="Tapia R."/>
            <person name="Larimer F."/>
            <person name="Land M."/>
            <person name="Hauser L."/>
            <person name="Kyrpides N."/>
            <person name="Anderson I."/>
            <person name="Wall J.D."/>
            <person name="Arkin A.P."/>
            <person name="Dehal P."/>
            <person name="Chivian D."/>
            <person name="Giles B."/>
            <person name="Hazen T.C."/>
        </authorList>
    </citation>
    <scope>NUCLEOTIDE SEQUENCE [LARGE SCALE GENOMIC DNA]</scope>
    <source>
        <strain evidence="16">ATCC 14822 / DSM 2638 / NCIMB 8403 / VKM B-1763</strain>
    </source>
</reference>
<dbReference type="PIRSF" id="PIRSF006107">
    <property type="entry name" value="PhpActrans_proteobac"/>
    <property type="match status" value="1"/>
</dbReference>
<dbReference type="GO" id="GO:0005737">
    <property type="term" value="C:cytoplasm"/>
    <property type="evidence" value="ECO:0007669"/>
    <property type="project" value="UniProtKB-SubCell"/>
</dbReference>
<comment type="subunit">
    <text evidence="5">Homohexamer.</text>
</comment>
<dbReference type="KEGG" id="dsa:Desal_0727"/>
<evidence type="ECO:0000256" key="7">
    <source>
        <dbReference type="ARBA" id="ARBA00021528"/>
    </source>
</evidence>
<dbReference type="FunFam" id="3.40.50.10750:FF:000001">
    <property type="entry name" value="Phosphate acetyltransferase"/>
    <property type="match status" value="1"/>
</dbReference>
<evidence type="ECO:0000313" key="15">
    <source>
        <dbReference type="EMBL" id="ACS78793.1"/>
    </source>
</evidence>
<dbReference type="Proteomes" id="UP000002601">
    <property type="component" value="Chromosome"/>
</dbReference>
<gene>
    <name evidence="15" type="ordered locus">Desal_0727</name>
</gene>
<dbReference type="RefSeq" id="WP_015850612.1">
    <property type="nucleotide sequence ID" value="NC_012881.1"/>
</dbReference>
<feature type="domain" description="Phosphate acetyl/butaryl transferase" evidence="13">
    <location>
        <begin position="375"/>
        <end position="692"/>
    </location>
</feature>
<dbReference type="PANTHER" id="PTHR43356">
    <property type="entry name" value="PHOSPHATE ACETYLTRANSFERASE"/>
    <property type="match status" value="1"/>
</dbReference>
<protein>
    <recommendedName>
        <fullName evidence="7 12">Phosphate acetyltransferase</fullName>
        <ecNumber evidence="6 12">2.3.1.8</ecNumber>
    </recommendedName>
    <alternativeName>
        <fullName evidence="11 12">Phosphotransacetylase</fullName>
    </alternativeName>
</protein>
<evidence type="ECO:0000256" key="6">
    <source>
        <dbReference type="ARBA" id="ARBA00012707"/>
    </source>
</evidence>
<evidence type="ECO:0000256" key="10">
    <source>
        <dbReference type="ARBA" id="ARBA00023315"/>
    </source>
</evidence>
<dbReference type="InterPro" id="IPR042112">
    <property type="entry name" value="P_AcTrfase_dom2"/>
</dbReference>
<dbReference type="Gene3D" id="3.40.1390.20">
    <property type="entry name" value="HprK N-terminal domain-like"/>
    <property type="match status" value="1"/>
</dbReference>
<dbReference type="Pfam" id="PF01515">
    <property type="entry name" value="PTA_PTB"/>
    <property type="match status" value="1"/>
</dbReference>
<evidence type="ECO:0000256" key="3">
    <source>
        <dbReference type="ARBA" id="ARBA00008756"/>
    </source>
</evidence>
<dbReference type="OrthoDB" id="9808984at2"/>
<dbReference type="CDD" id="cd03109">
    <property type="entry name" value="DTBS"/>
    <property type="match status" value="1"/>
</dbReference>
<keyword evidence="9 12" id="KW-0808">Transferase</keyword>
<comment type="similarity">
    <text evidence="4 12">In the N-terminal section; belongs to the CobB/CobQ family.</text>
</comment>
<evidence type="ECO:0000256" key="11">
    <source>
        <dbReference type="ARBA" id="ARBA00031108"/>
    </source>
</evidence>
<dbReference type="InterPro" id="IPR016475">
    <property type="entry name" value="P-Actrans_bac"/>
</dbReference>
<evidence type="ECO:0000256" key="4">
    <source>
        <dbReference type="ARBA" id="ARBA00009786"/>
    </source>
</evidence>
<comment type="function">
    <text evidence="12">Involved in acetate metabolism.</text>
</comment>
<dbReference type="SUPFAM" id="SSF52540">
    <property type="entry name" value="P-loop containing nucleoside triphosphate hydrolases"/>
    <property type="match status" value="1"/>
</dbReference>
<evidence type="ECO:0000256" key="5">
    <source>
        <dbReference type="ARBA" id="ARBA00011643"/>
    </source>
</evidence>
<dbReference type="InterPro" id="IPR042113">
    <property type="entry name" value="P_AcTrfase_dom1"/>
</dbReference>
<comment type="pathway">
    <text evidence="2 12">Metabolic intermediate biosynthesis; acetyl-CoA biosynthesis; acetyl-CoA from acetate: step 2/2.</text>
</comment>
<dbReference type="UniPathway" id="UPA00340">
    <property type="reaction ID" value="UER00459"/>
</dbReference>
<evidence type="ECO:0000256" key="1">
    <source>
        <dbReference type="ARBA" id="ARBA00004496"/>
    </source>
</evidence>
<comment type="subcellular location">
    <subcellularLocation>
        <location evidence="1 12">Cytoplasm</location>
    </subcellularLocation>
</comment>
<dbReference type="InterPro" id="IPR028979">
    <property type="entry name" value="Ser_kin/Pase_Hpr-like_N_sf"/>
</dbReference>
<dbReference type="PANTHER" id="PTHR43356:SF3">
    <property type="entry name" value="PHOSPHATE ACETYLTRANSFERASE"/>
    <property type="match status" value="1"/>
</dbReference>
<dbReference type="Pfam" id="PF13500">
    <property type="entry name" value="AAA_26"/>
    <property type="match status" value="1"/>
</dbReference>
<name>C6BYK2_MARSD</name>
<dbReference type="EMBL" id="CP001649">
    <property type="protein sequence ID" value="ACS78793.1"/>
    <property type="molecule type" value="Genomic_DNA"/>
</dbReference>